<keyword evidence="3" id="KW-1185">Reference proteome</keyword>
<reference evidence="2 3" key="1">
    <citation type="submission" date="2019-06" db="EMBL/GenBank/DDBJ databases">
        <title>Sequencing the genomes of 1000 actinobacteria strains.</title>
        <authorList>
            <person name="Klenk H.-P."/>
        </authorList>
    </citation>
    <scope>NUCLEOTIDE SEQUENCE [LARGE SCALE GENOMIC DNA]</scope>
    <source>
        <strain evidence="2 3">DSM 45928</strain>
    </source>
</reference>
<accession>A0A543B2Q6</accession>
<name>A0A543B2Q6_9ACTN</name>
<feature type="compositionally biased region" description="Basic and acidic residues" evidence="1">
    <location>
        <begin position="64"/>
        <end position="75"/>
    </location>
</feature>
<dbReference type="OrthoDB" id="4244222at2"/>
<sequence length="75" mass="8586">MTNASEDCPTCGESLSVAEMLLCLRTEDGRRVCQTVLVCGNRHAWARWADRPEETLRESPYPPHLDRRRSQGVDR</sequence>
<feature type="region of interest" description="Disordered" evidence="1">
    <location>
        <begin position="53"/>
        <end position="75"/>
    </location>
</feature>
<dbReference type="Proteomes" id="UP000317043">
    <property type="component" value="Unassembled WGS sequence"/>
</dbReference>
<evidence type="ECO:0000313" key="2">
    <source>
        <dbReference type="EMBL" id="TQL79030.1"/>
    </source>
</evidence>
<comment type="caution">
    <text evidence="2">The sequence shown here is derived from an EMBL/GenBank/DDBJ whole genome shotgun (WGS) entry which is preliminary data.</text>
</comment>
<dbReference type="AlphaFoldDB" id="A0A543B2Q6"/>
<dbReference type="EMBL" id="VFOW01000001">
    <property type="protein sequence ID" value="TQL79030.1"/>
    <property type="molecule type" value="Genomic_DNA"/>
</dbReference>
<evidence type="ECO:0000256" key="1">
    <source>
        <dbReference type="SAM" id="MobiDB-lite"/>
    </source>
</evidence>
<gene>
    <name evidence="2" type="ORF">FB566_4631</name>
</gene>
<proteinExistence type="predicted"/>
<organism evidence="2 3">
    <name type="scientific">Stackebrandtia endophytica</name>
    <dbReference type="NCBI Taxonomy" id="1496996"/>
    <lineage>
        <taxon>Bacteria</taxon>
        <taxon>Bacillati</taxon>
        <taxon>Actinomycetota</taxon>
        <taxon>Actinomycetes</taxon>
        <taxon>Glycomycetales</taxon>
        <taxon>Glycomycetaceae</taxon>
        <taxon>Stackebrandtia</taxon>
    </lineage>
</organism>
<evidence type="ECO:0000313" key="3">
    <source>
        <dbReference type="Proteomes" id="UP000317043"/>
    </source>
</evidence>
<protein>
    <submittedName>
        <fullName evidence="2">Uncharacterized protein</fullName>
    </submittedName>
</protein>
<dbReference type="InParanoid" id="A0A543B2Q6"/>
<dbReference type="RefSeq" id="WP_142044028.1">
    <property type="nucleotide sequence ID" value="NZ_JBHTGS010000002.1"/>
</dbReference>